<dbReference type="EMBL" id="VSSQ01006513">
    <property type="protein sequence ID" value="MPM32954.1"/>
    <property type="molecule type" value="Genomic_DNA"/>
</dbReference>
<organism evidence="1">
    <name type="scientific">bioreactor metagenome</name>
    <dbReference type="NCBI Taxonomy" id="1076179"/>
    <lineage>
        <taxon>unclassified sequences</taxon>
        <taxon>metagenomes</taxon>
        <taxon>ecological metagenomes</taxon>
    </lineage>
</organism>
<comment type="caution">
    <text evidence="1">The sequence shown here is derived from an EMBL/GenBank/DDBJ whole genome shotgun (WGS) entry which is preliminary data.</text>
</comment>
<reference evidence="1" key="1">
    <citation type="submission" date="2019-08" db="EMBL/GenBank/DDBJ databases">
        <authorList>
            <person name="Kucharzyk K."/>
            <person name="Murdoch R.W."/>
            <person name="Higgins S."/>
            <person name="Loffler F."/>
        </authorList>
    </citation>
    <scope>NUCLEOTIDE SEQUENCE</scope>
</reference>
<evidence type="ECO:0000313" key="1">
    <source>
        <dbReference type="EMBL" id="MPM32954.1"/>
    </source>
</evidence>
<dbReference type="AlphaFoldDB" id="A0A644Z4B7"/>
<accession>A0A644Z4B7</accession>
<gene>
    <name evidence="1" type="ORF">SDC9_79521</name>
</gene>
<sequence length="127" mass="13623">MNTKIDKLKPRHELLASILAKGTSIRDAAAEMGVAPSTVYRLARNPEVKARTREIQSEIAGAAVAVLKSSIRSAVEILSSLAEDETVPPQVRCSAAGRLLDSGIKAIETAEILGRLEALEKTMIEED</sequence>
<protein>
    <submittedName>
        <fullName evidence="1">Uncharacterized protein</fullName>
    </submittedName>
</protein>
<name>A0A644Z4B7_9ZZZZ</name>
<proteinExistence type="predicted"/>